<dbReference type="PROSITE" id="PS00108">
    <property type="entry name" value="PROTEIN_KINASE_ST"/>
    <property type="match status" value="1"/>
</dbReference>
<dbReference type="InParanoid" id="A0A165DIM4"/>
<evidence type="ECO:0000256" key="5">
    <source>
        <dbReference type="ARBA" id="ARBA00022777"/>
    </source>
</evidence>
<keyword evidence="6" id="KW-0067">ATP-binding</keyword>
<feature type="domain" description="Protein kinase" evidence="9">
    <location>
        <begin position="1"/>
        <end position="200"/>
    </location>
</feature>
<dbReference type="InterPro" id="IPR008271">
    <property type="entry name" value="Ser/Thr_kinase_AS"/>
</dbReference>
<evidence type="ECO:0000256" key="2">
    <source>
        <dbReference type="ARBA" id="ARBA00022527"/>
    </source>
</evidence>
<dbReference type="InterPro" id="IPR050236">
    <property type="entry name" value="Ser_Thr_kinase_AGC"/>
</dbReference>
<keyword evidence="4" id="KW-0547">Nucleotide-binding</keyword>
<evidence type="ECO:0000256" key="6">
    <source>
        <dbReference type="ARBA" id="ARBA00022840"/>
    </source>
</evidence>
<evidence type="ECO:0000313" key="10">
    <source>
        <dbReference type="EMBL" id="KZT04964.1"/>
    </source>
</evidence>
<accession>A0A165DIM4</accession>
<reference evidence="10 11" key="1">
    <citation type="journal article" date="2016" name="Mol. Biol. Evol.">
        <title>Comparative Genomics of Early-Diverging Mushroom-Forming Fungi Provides Insights into the Origins of Lignocellulose Decay Capabilities.</title>
        <authorList>
            <person name="Nagy L.G."/>
            <person name="Riley R."/>
            <person name="Tritt A."/>
            <person name="Adam C."/>
            <person name="Daum C."/>
            <person name="Floudas D."/>
            <person name="Sun H."/>
            <person name="Yadav J.S."/>
            <person name="Pangilinan J."/>
            <person name="Larsson K.H."/>
            <person name="Matsuura K."/>
            <person name="Barry K."/>
            <person name="Labutti K."/>
            <person name="Kuo R."/>
            <person name="Ohm R.A."/>
            <person name="Bhattacharya S.S."/>
            <person name="Shirouzu T."/>
            <person name="Yoshinaga Y."/>
            <person name="Martin F.M."/>
            <person name="Grigoriev I.V."/>
            <person name="Hibbett D.S."/>
        </authorList>
    </citation>
    <scope>NUCLEOTIDE SEQUENCE [LARGE SCALE GENOMIC DNA]</scope>
    <source>
        <strain evidence="10 11">93-53</strain>
    </source>
</reference>
<dbReference type="GeneID" id="63821688"/>
<evidence type="ECO:0000256" key="8">
    <source>
        <dbReference type="ARBA" id="ARBA00048679"/>
    </source>
</evidence>
<evidence type="ECO:0000256" key="7">
    <source>
        <dbReference type="ARBA" id="ARBA00047899"/>
    </source>
</evidence>
<gene>
    <name evidence="10" type="ORF">LAESUDRAFT_657092</name>
</gene>
<protein>
    <recommendedName>
        <fullName evidence="1">non-specific serine/threonine protein kinase</fullName>
        <ecNumber evidence="1">2.7.11.1</ecNumber>
    </recommendedName>
</protein>
<organism evidence="10 11">
    <name type="scientific">Laetiporus sulphureus 93-53</name>
    <dbReference type="NCBI Taxonomy" id="1314785"/>
    <lineage>
        <taxon>Eukaryota</taxon>
        <taxon>Fungi</taxon>
        <taxon>Dikarya</taxon>
        <taxon>Basidiomycota</taxon>
        <taxon>Agaricomycotina</taxon>
        <taxon>Agaricomycetes</taxon>
        <taxon>Polyporales</taxon>
        <taxon>Laetiporus</taxon>
    </lineage>
</organism>
<dbReference type="PROSITE" id="PS50011">
    <property type="entry name" value="PROTEIN_KINASE_DOM"/>
    <property type="match status" value="1"/>
</dbReference>
<sequence length="325" mass="36184">MELHGALQDDDNVLFPLMESDLLAELQNPIEKPRIRRWIAQIAMGLDALHNMGIIHRDIKPENILLAAPTDSVLITDFNAAYFAPENAPLETDAVYTCEFVGSKPYLSPEVANKQWYGKMVDWWALGCLMFDLIAGDLLFRSDSQRERYLSWDAKSEGASFLQREAPDLAPDEESLLLGLLQPRPRSRFQMKDLQRHRYFADNNKYACAHASPASFSFSRRSLTRLTSPPASVTIFHALREQALRSPCGKSQIELLIHALTIRQIALAGYGNGVRQDALPQPSPALAALPLCAASAAPRATGADGAFEFRDFAWVNPHGLWGPAR</sequence>
<evidence type="ECO:0000259" key="9">
    <source>
        <dbReference type="PROSITE" id="PS50011"/>
    </source>
</evidence>
<keyword evidence="5 10" id="KW-0418">Kinase</keyword>
<dbReference type="GO" id="GO:0004674">
    <property type="term" value="F:protein serine/threonine kinase activity"/>
    <property type="evidence" value="ECO:0007669"/>
    <property type="project" value="UniProtKB-KW"/>
</dbReference>
<keyword evidence="2" id="KW-0723">Serine/threonine-protein kinase</keyword>
<evidence type="ECO:0000256" key="3">
    <source>
        <dbReference type="ARBA" id="ARBA00022679"/>
    </source>
</evidence>
<dbReference type="SMART" id="SM00220">
    <property type="entry name" value="S_TKc"/>
    <property type="match status" value="1"/>
</dbReference>
<dbReference type="InterPro" id="IPR011009">
    <property type="entry name" value="Kinase-like_dom_sf"/>
</dbReference>
<dbReference type="AlphaFoldDB" id="A0A165DIM4"/>
<dbReference type="EC" id="2.7.11.1" evidence="1"/>
<dbReference type="GO" id="GO:0035556">
    <property type="term" value="P:intracellular signal transduction"/>
    <property type="evidence" value="ECO:0007669"/>
    <property type="project" value="TreeGrafter"/>
</dbReference>
<evidence type="ECO:0000256" key="1">
    <source>
        <dbReference type="ARBA" id="ARBA00012513"/>
    </source>
</evidence>
<dbReference type="Pfam" id="PF00069">
    <property type="entry name" value="Pkinase"/>
    <property type="match status" value="1"/>
</dbReference>
<comment type="catalytic activity">
    <reaction evidence="7">
        <text>L-threonyl-[protein] + ATP = O-phospho-L-threonyl-[protein] + ADP + H(+)</text>
        <dbReference type="Rhea" id="RHEA:46608"/>
        <dbReference type="Rhea" id="RHEA-COMP:11060"/>
        <dbReference type="Rhea" id="RHEA-COMP:11605"/>
        <dbReference type="ChEBI" id="CHEBI:15378"/>
        <dbReference type="ChEBI" id="CHEBI:30013"/>
        <dbReference type="ChEBI" id="CHEBI:30616"/>
        <dbReference type="ChEBI" id="CHEBI:61977"/>
        <dbReference type="ChEBI" id="CHEBI:456216"/>
        <dbReference type="EC" id="2.7.11.1"/>
    </reaction>
</comment>
<proteinExistence type="predicted"/>
<comment type="catalytic activity">
    <reaction evidence="8">
        <text>L-seryl-[protein] + ATP = O-phospho-L-seryl-[protein] + ADP + H(+)</text>
        <dbReference type="Rhea" id="RHEA:17989"/>
        <dbReference type="Rhea" id="RHEA-COMP:9863"/>
        <dbReference type="Rhea" id="RHEA-COMP:11604"/>
        <dbReference type="ChEBI" id="CHEBI:15378"/>
        <dbReference type="ChEBI" id="CHEBI:29999"/>
        <dbReference type="ChEBI" id="CHEBI:30616"/>
        <dbReference type="ChEBI" id="CHEBI:83421"/>
        <dbReference type="ChEBI" id="CHEBI:456216"/>
        <dbReference type="EC" id="2.7.11.1"/>
    </reaction>
</comment>
<dbReference type="InterPro" id="IPR000719">
    <property type="entry name" value="Prot_kinase_dom"/>
</dbReference>
<evidence type="ECO:0000313" key="11">
    <source>
        <dbReference type="Proteomes" id="UP000076871"/>
    </source>
</evidence>
<dbReference type="PANTHER" id="PTHR24356:SF1">
    <property type="entry name" value="SERINE_THREONINE-PROTEIN KINASE GREATWALL"/>
    <property type="match status" value="1"/>
</dbReference>
<dbReference type="RefSeq" id="XP_040762704.1">
    <property type="nucleotide sequence ID" value="XM_040904658.1"/>
</dbReference>
<dbReference type="OrthoDB" id="10252171at2759"/>
<evidence type="ECO:0000256" key="4">
    <source>
        <dbReference type="ARBA" id="ARBA00022741"/>
    </source>
</evidence>
<dbReference type="SUPFAM" id="SSF56112">
    <property type="entry name" value="Protein kinase-like (PK-like)"/>
    <property type="match status" value="1"/>
</dbReference>
<dbReference type="Proteomes" id="UP000076871">
    <property type="component" value="Unassembled WGS sequence"/>
</dbReference>
<name>A0A165DIM4_9APHY</name>
<dbReference type="PANTHER" id="PTHR24356">
    <property type="entry name" value="SERINE/THREONINE-PROTEIN KINASE"/>
    <property type="match status" value="1"/>
</dbReference>
<keyword evidence="3" id="KW-0808">Transferase</keyword>
<dbReference type="Gene3D" id="1.10.510.10">
    <property type="entry name" value="Transferase(Phosphotransferase) domain 1"/>
    <property type="match status" value="1"/>
</dbReference>
<dbReference type="STRING" id="1314785.A0A165DIM4"/>
<keyword evidence="11" id="KW-1185">Reference proteome</keyword>
<dbReference type="GO" id="GO:0005524">
    <property type="term" value="F:ATP binding"/>
    <property type="evidence" value="ECO:0007669"/>
    <property type="project" value="UniProtKB-KW"/>
</dbReference>
<dbReference type="EMBL" id="KV427633">
    <property type="protein sequence ID" value="KZT04964.1"/>
    <property type="molecule type" value="Genomic_DNA"/>
</dbReference>